<reference evidence="2 3" key="1">
    <citation type="submission" date="2019-02" db="EMBL/GenBank/DDBJ databases">
        <authorList>
            <person name="Manzano-Marin A."/>
            <person name="Manzano-Marin A."/>
        </authorList>
    </citation>
    <scope>NUCLEOTIDE SEQUENCE [LARGE SCALE GENOMIC DNA]</scope>
    <source>
        <strain evidence="2 3">ErCicuneomaculata</strain>
    </source>
</reference>
<dbReference type="RefSeq" id="WP_157993462.1">
    <property type="nucleotide sequence ID" value="NZ_LR217703.1"/>
</dbReference>
<evidence type="ECO:0000256" key="1">
    <source>
        <dbReference type="HAMAP-Rule" id="MF_02216"/>
    </source>
</evidence>
<name>A0A451D225_9GAMM</name>
<dbReference type="GO" id="GO:0005829">
    <property type="term" value="C:cytosol"/>
    <property type="evidence" value="ECO:0007669"/>
    <property type="project" value="TreeGrafter"/>
</dbReference>
<organism evidence="2 3">
    <name type="scientific">Candidatus Erwinia haradaeae</name>
    <dbReference type="NCBI Taxonomy" id="1922217"/>
    <lineage>
        <taxon>Bacteria</taxon>
        <taxon>Pseudomonadati</taxon>
        <taxon>Pseudomonadota</taxon>
        <taxon>Gammaproteobacteria</taxon>
        <taxon>Enterobacterales</taxon>
        <taxon>Erwiniaceae</taxon>
        <taxon>Erwinia</taxon>
    </lineage>
</organism>
<keyword evidence="2" id="KW-0830">Ubiquinone</keyword>
<dbReference type="AlphaFoldDB" id="A0A451D225"/>
<dbReference type="EMBL" id="LR217703">
    <property type="protein sequence ID" value="VFP79687.1"/>
    <property type="molecule type" value="Genomic_DNA"/>
</dbReference>
<dbReference type="PANTHER" id="PTHR38040:SF1">
    <property type="entry name" value="UBIQUINONE BIOSYNTHESIS ACCESSORY FACTOR UBIK"/>
    <property type="match status" value="1"/>
</dbReference>
<proteinExistence type="inferred from homology"/>
<dbReference type="GO" id="GO:0006744">
    <property type="term" value="P:ubiquinone biosynthetic process"/>
    <property type="evidence" value="ECO:0007669"/>
    <property type="project" value="UniProtKB-UniRule"/>
</dbReference>
<comment type="function">
    <text evidence="1">Required for efficient ubiquinone (coenzyme Q) biosynthesis. UbiK is probably an accessory factor of Ubi enzymes and facilitates ubiquinone biosynthesis by acting as an assembly factor, a targeting factor, or both.</text>
</comment>
<dbReference type="OrthoDB" id="5297354at2"/>
<dbReference type="UniPathway" id="UPA00232"/>
<dbReference type="Pfam" id="PF04380">
    <property type="entry name" value="BMFP"/>
    <property type="match status" value="1"/>
</dbReference>
<gene>
    <name evidence="1 2" type="primary">ubiK</name>
    <name evidence="2" type="ORF">ERCICUMA2628_235</name>
</gene>
<evidence type="ECO:0000313" key="2">
    <source>
        <dbReference type="EMBL" id="VFP79687.1"/>
    </source>
</evidence>
<evidence type="ECO:0000313" key="3">
    <source>
        <dbReference type="Proteomes" id="UP000294412"/>
    </source>
</evidence>
<comment type="subcellular location">
    <subcellularLocation>
        <location evidence="1">Cytoplasm</location>
    </subcellularLocation>
</comment>
<accession>A0A451D225</accession>
<dbReference type="Proteomes" id="UP000294412">
    <property type="component" value="Chromosome"/>
</dbReference>
<keyword evidence="1" id="KW-0831">Ubiquinone biosynthesis</keyword>
<dbReference type="HAMAP" id="MF_02216">
    <property type="entry name" value="UbiK"/>
    <property type="match status" value="1"/>
</dbReference>
<dbReference type="PANTHER" id="PTHR38040">
    <property type="entry name" value="UBIQUINONE BIOSYNTHESIS ACCESSORY FACTOR UBIK"/>
    <property type="match status" value="1"/>
</dbReference>
<keyword evidence="1" id="KW-0963">Cytoplasm</keyword>
<dbReference type="InterPro" id="IPR007475">
    <property type="entry name" value="UbiK"/>
</dbReference>
<sequence>MIDVKKIESLARQVHNAMPISFRDLGYDIEKKIRQILQSQLTQLNLVNRTEFDVHEQSLLLIQEKITELEERLIILEKKIL</sequence>
<comment type="similarity">
    <text evidence="1">Belongs to the UbiK family.</text>
</comment>
<comment type="pathway">
    <text evidence="1">Cofactor biosynthesis; ubiquinone biosynthesis.</text>
</comment>
<protein>
    <recommendedName>
        <fullName evidence="1">Ubiquinone biosynthesis accessory factor UbiK</fullName>
    </recommendedName>
</protein>